<dbReference type="Proteomes" id="UP001454036">
    <property type="component" value="Unassembled WGS sequence"/>
</dbReference>
<organism evidence="5 6">
    <name type="scientific">Lithospermum erythrorhizon</name>
    <name type="common">Purple gromwell</name>
    <name type="synonym">Lithospermum officinale var. erythrorhizon</name>
    <dbReference type="NCBI Taxonomy" id="34254"/>
    <lineage>
        <taxon>Eukaryota</taxon>
        <taxon>Viridiplantae</taxon>
        <taxon>Streptophyta</taxon>
        <taxon>Embryophyta</taxon>
        <taxon>Tracheophyta</taxon>
        <taxon>Spermatophyta</taxon>
        <taxon>Magnoliopsida</taxon>
        <taxon>eudicotyledons</taxon>
        <taxon>Gunneridae</taxon>
        <taxon>Pentapetalae</taxon>
        <taxon>asterids</taxon>
        <taxon>lamiids</taxon>
        <taxon>Boraginales</taxon>
        <taxon>Boraginaceae</taxon>
        <taxon>Boraginoideae</taxon>
        <taxon>Lithospermeae</taxon>
        <taxon>Lithospermum</taxon>
    </lineage>
</organism>
<reference evidence="5 6" key="1">
    <citation type="submission" date="2024-01" db="EMBL/GenBank/DDBJ databases">
        <title>The complete chloroplast genome sequence of Lithospermum erythrorhizon: insights into the phylogenetic relationship among Boraginaceae species and the maternal lineages of purple gromwells.</title>
        <authorList>
            <person name="Okada T."/>
            <person name="Watanabe K."/>
        </authorList>
    </citation>
    <scope>NUCLEOTIDE SEQUENCE [LARGE SCALE GENOMIC DNA]</scope>
</reference>
<dbReference type="Pfam" id="PF04438">
    <property type="entry name" value="zf-HIT"/>
    <property type="match status" value="1"/>
</dbReference>
<dbReference type="CDD" id="cd23021">
    <property type="entry name" value="zf-HIT_IN80B"/>
    <property type="match status" value="1"/>
</dbReference>
<name>A0AAV3QBE8_LITER</name>
<feature type="region of interest" description="Disordered" evidence="2">
    <location>
        <begin position="268"/>
        <end position="287"/>
    </location>
</feature>
<keyword evidence="3" id="KW-0472">Membrane</keyword>
<keyword evidence="6" id="KW-1185">Reference proteome</keyword>
<keyword evidence="1" id="KW-0175">Coiled coil</keyword>
<feature type="coiled-coil region" evidence="1">
    <location>
        <begin position="394"/>
        <end position="431"/>
    </location>
</feature>
<evidence type="ECO:0000256" key="1">
    <source>
        <dbReference type="SAM" id="Coils"/>
    </source>
</evidence>
<evidence type="ECO:0000256" key="3">
    <source>
        <dbReference type="SAM" id="Phobius"/>
    </source>
</evidence>
<feature type="region of interest" description="Disordered" evidence="2">
    <location>
        <begin position="224"/>
        <end position="249"/>
    </location>
</feature>
<dbReference type="GO" id="GO:0031011">
    <property type="term" value="C:Ino80 complex"/>
    <property type="evidence" value="ECO:0007669"/>
    <property type="project" value="InterPro"/>
</dbReference>
<sequence length="545" mass="61633">MQKVWGNDRATGDHSITAGEIRAWRKSTSKKQRQLIKDIDEMVSQNEVERMVLCELVCVYFVKDGFMLLQSIIHFWCSSIIHFLCGLISVLENLVSIASTIVIKMDKFGGMNKTVTRKRSNPFRRPDAESKVKKLKLKVGGVTHTIHRKNSSDLAGTKSSYAPSHTGNMLINQGKPDDELFFMNKQSSLRGVPWKNFSKSGFGVGIYGTSGRIISGERILINPSDNAESTRKSKRAQKRRLSRGALDDDDNDDEIRYLKKLNSYKSATKFSAHSENEDEIGNRKHRSLSGVLSRRIDGDDMDLKDYNAGRTGKESRKLRLERHTEDTDYADEEEALSDTEPRLEPKKKIQVKEMPNVSGDSGQDMTVTTRRRALMSGSVSSVIEFPNGLPPAPSKKQKEQLSEVDQQLRRAEALQRRRMQVEKANRESEAEAIRKILGQDSSRKKREEIVKKRQEERTASYLAVPSNAVRWVMGPSGTVVIFPEEIGLPSIFEQKYCSYPPAREKCAGPSCLNDYKYRDSKSKLPLCSLLCYKAIHEKNPSLTAC</sequence>
<dbReference type="InterPro" id="IPR006880">
    <property type="entry name" value="INO80B_C"/>
</dbReference>
<feature type="compositionally biased region" description="Basic residues" evidence="2">
    <location>
        <begin position="232"/>
        <end position="242"/>
    </location>
</feature>
<accession>A0AAV3QBE8</accession>
<evidence type="ECO:0000313" key="6">
    <source>
        <dbReference type="Proteomes" id="UP001454036"/>
    </source>
</evidence>
<dbReference type="InterPro" id="IPR029523">
    <property type="entry name" value="INO80B/Ies2"/>
</dbReference>
<proteinExistence type="predicted"/>
<dbReference type="EMBL" id="BAABME010003952">
    <property type="protein sequence ID" value="GAA0160661.1"/>
    <property type="molecule type" value="Genomic_DNA"/>
</dbReference>
<dbReference type="PANTHER" id="PTHR21561:SF14">
    <property type="entry name" value="HIT ZINC FINGER AND PAPA-1-LIKE DOMAIN-CONTAINING PROTEIN"/>
    <property type="match status" value="1"/>
</dbReference>
<feature type="compositionally biased region" description="Basic and acidic residues" evidence="2">
    <location>
        <begin position="299"/>
        <end position="326"/>
    </location>
</feature>
<evidence type="ECO:0000259" key="4">
    <source>
        <dbReference type="SMART" id="SM01406"/>
    </source>
</evidence>
<dbReference type="GO" id="GO:0006338">
    <property type="term" value="P:chromatin remodeling"/>
    <property type="evidence" value="ECO:0007669"/>
    <property type="project" value="InterPro"/>
</dbReference>
<comment type="caution">
    <text evidence="5">The sequence shown here is derived from an EMBL/GenBank/DDBJ whole genome shotgun (WGS) entry which is preliminary data.</text>
</comment>
<feature type="region of interest" description="Disordered" evidence="2">
    <location>
        <begin position="299"/>
        <end position="342"/>
    </location>
</feature>
<dbReference type="InterPro" id="IPR007529">
    <property type="entry name" value="Znf_HIT"/>
</dbReference>
<feature type="domain" description="INO80 complex subunit B-like conserved region" evidence="4">
    <location>
        <begin position="405"/>
        <end position="486"/>
    </location>
</feature>
<dbReference type="SMART" id="SM01406">
    <property type="entry name" value="PAPA-1"/>
    <property type="match status" value="1"/>
</dbReference>
<dbReference type="PANTHER" id="PTHR21561">
    <property type="entry name" value="INO80 COMPLEX SUBUNIT B"/>
    <property type="match status" value="1"/>
</dbReference>
<keyword evidence="3" id="KW-1133">Transmembrane helix</keyword>
<feature type="transmembrane region" description="Helical" evidence="3">
    <location>
        <begin position="79"/>
        <end position="103"/>
    </location>
</feature>
<evidence type="ECO:0000313" key="5">
    <source>
        <dbReference type="EMBL" id="GAA0160661.1"/>
    </source>
</evidence>
<gene>
    <name evidence="5" type="ORF">LIER_17164</name>
</gene>
<keyword evidence="3" id="KW-0812">Transmembrane</keyword>
<evidence type="ECO:0000256" key="2">
    <source>
        <dbReference type="SAM" id="MobiDB-lite"/>
    </source>
</evidence>
<feature type="compositionally biased region" description="Acidic residues" evidence="2">
    <location>
        <begin position="327"/>
        <end position="337"/>
    </location>
</feature>
<dbReference type="Pfam" id="PF04795">
    <property type="entry name" value="PAPA-1"/>
    <property type="match status" value="1"/>
</dbReference>
<dbReference type="AlphaFoldDB" id="A0AAV3QBE8"/>
<protein>
    <recommendedName>
        <fullName evidence="4">INO80 complex subunit B-like conserved region domain-containing protein</fullName>
    </recommendedName>
</protein>